<evidence type="ECO:0000256" key="3">
    <source>
        <dbReference type="SAM" id="Phobius"/>
    </source>
</evidence>
<accession>A0A6N4SVX9</accession>
<keyword evidence="5" id="KW-1185">Reference proteome</keyword>
<keyword evidence="1" id="KW-0175">Coiled coil</keyword>
<proteinExistence type="predicted"/>
<feature type="transmembrane region" description="Helical" evidence="3">
    <location>
        <begin position="134"/>
        <end position="153"/>
    </location>
</feature>
<protein>
    <submittedName>
        <fullName evidence="4">Uncharacterized protein</fullName>
    </submittedName>
</protein>
<keyword evidence="3" id="KW-0472">Membrane</keyword>
<evidence type="ECO:0000313" key="4">
    <source>
        <dbReference type="EMBL" id="ABG60732.1"/>
    </source>
</evidence>
<feature type="compositionally biased region" description="Basic and acidic residues" evidence="2">
    <location>
        <begin position="1020"/>
        <end position="1038"/>
    </location>
</feature>
<evidence type="ECO:0000256" key="2">
    <source>
        <dbReference type="SAM" id="MobiDB-lite"/>
    </source>
</evidence>
<feature type="region of interest" description="Disordered" evidence="2">
    <location>
        <begin position="1020"/>
        <end position="1045"/>
    </location>
</feature>
<sequence>MRGSLITIGLLSAVFLALALSEHYGRFNSIVRLSFLLLLMASVGYTLISWVGNPIIKLLQLDKALSNEEASRQIGQFFPEIKDKLTNTLQLHASTNRSSNDLILASIKQKTKELNTFTFSGAIDLSENRKYFRFVLPPIFLIIILLIVIPSLLTDSANRIIKFDKQFLEPAPFQFNLLNKNLSAYKNEDVEVELELIGNEIPDQCYILIHDQRFKLKRKTNGVFTYDFKNVQREETFAFEAAGFRSAEYNLDVQVKPDIKGLDIVLNYPAYLKKPAESIKNGGNLTIPEGTTATWNIETVHTETLFISFESEKGKEVKGEKDGETFRFKKTIRNDDKYSLLVNQSKLNQPAPIQYSLHVIKDQYPALLVEEFRDSTLMEAIQFGGSLSDDYGINRLQLHYVLKDASKKPVKKGSKTIPIETGKSNQTFYFTWNIDSVQINPGQELEYYLEVFDNDGVNGSKSTKSSVFSWKIPSKEELSEELKTASTSASNQFQEVAEQAKQLQKEMQQLEERLKSKKQLSWQDKKAMEEMVKKNQALEKELEKLQENLKKLQEKQDKFDPASQELAEKMKQLEKLMNQLLDEETKKLMAELEKLLQENAKKEDLDKALKNLTNKDKYLEKELERNLELFKQMQFDRELENNIQKLEELAKKEEELAEKTLDQKIPKEELVKEQEELNKEFDQLKEEMKNLEELNKELENKKPLEDLDQEQQDIDQEMQKSSEELKNNQSKKAGASQKGAADKMKKMSEKMQQMQQDMQAEEAAENMKDLRQILDNLLHVSFDQEALMKEFRKVQQTDPRYITLGQQQVKLKDATKIIKDSLYALAKRVPQIEAFVTKEVLAMNQHMDAAVQHIKERRPDLAAADEQYAMTSMNNLALMLNEVLKQMQQEMASSQPKMGSAQCNKPKPGASGKPKPGNMSQMQKSLSEKIEQLKKSGLSGKSYSEELAKLAAEQEMLRKSLQEMEKMMKEQGGKPGNELKQLSDMMEQTERDLVNKNITNETIMRQREIQTRLLEAEKSVREREWDNTRESKTADQKPNEYPPSLEKYLKAKEKQLELIKTIPPSYTPYYKEEIDDYFKNLD</sequence>
<dbReference type="Proteomes" id="UP000001822">
    <property type="component" value="Chromosome"/>
</dbReference>
<dbReference type="EMBL" id="CP000383">
    <property type="protein sequence ID" value="ABG60732.1"/>
    <property type="molecule type" value="Genomic_DNA"/>
</dbReference>
<organism evidence="4 5">
    <name type="scientific">Cytophaga hutchinsonii (strain ATCC 33406 / DSM 1761 / CIP 103989 / NBRC 15051 / NCIMB 9469 / D465)</name>
    <dbReference type="NCBI Taxonomy" id="269798"/>
    <lineage>
        <taxon>Bacteria</taxon>
        <taxon>Pseudomonadati</taxon>
        <taxon>Bacteroidota</taxon>
        <taxon>Cytophagia</taxon>
        <taxon>Cytophagales</taxon>
        <taxon>Cytophagaceae</taxon>
        <taxon>Cytophaga</taxon>
    </lineage>
</organism>
<feature type="compositionally biased region" description="Polar residues" evidence="2">
    <location>
        <begin position="889"/>
        <end position="903"/>
    </location>
</feature>
<feature type="region of interest" description="Disordered" evidence="2">
    <location>
        <begin position="716"/>
        <end position="742"/>
    </location>
</feature>
<evidence type="ECO:0000313" key="5">
    <source>
        <dbReference type="Proteomes" id="UP000001822"/>
    </source>
</evidence>
<dbReference type="AlphaFoldDB" id="A0A6N4SVX9"/>
<name>A0A6N4SVX9_CYTH3</name>
<evidence type="ECO:0000256" key="1">
    <source>
        <dbReference type="SAM" id="Coils"/>
    </source>
</evidence>
<keyword evidence="3" id="KW-1133">Transmembrane helix</keyword>
<feature type="region of interest" description="Disordered" evidence="2">
    <location>
        <begin position="889"/>
        <end position="939"/>
    </location>
</feature>
<feature type="coiled-coil region" evidence="1">
    <location>
        <begin position="947"/>
        <end position="999"/>
    </location>
</feature>
<feature type="compositionally biased region" description="Low complexity" evidence="2">
    <location>
        <begin position="905"/>
        <end position="917"/>
    </location>
</feature>
<keyword evidence="3" id="KW-0812">Transmembrane</keyword>
<gene>
    <name evidence="4" type="ordered locus">CHU_3499</name>
</gene>
<feature type="transmembrane region" description="Helical" evidence="3">
    <location>
        <begin position="31"/>
        <end position="51"/>
    </location>
</feature>
<feature type="compositionally biased region" description="Low complexity" evidence="2">
    <location>
        <begin position="730"/>
        <end position="739"/>
    </location>
</feature>
<dbReference type="KEGG" id="chu:CHU_3499"/>
<feature type="compositionally biased region" description="Basic and acidic residues" evidence="2">
    <location>
        <begin position="717"/>
        <end position="726"/>
    </location>
</feature>
<reference evidence="4 5" key="1">
    <citation type="journal article" date="2007" name="Appl. Environ. Microbiol.">
        <title>Genome sequence of the cellulolytic gliding bacterium Cytophaga hutchinsonii.</title>
        <authorList>
            <person name="Xie G."/>
            <person name="Bruce D.C."/>
            <person name="Challacombe J.F."/>
            <person name="Chertkov O."/>
            <person name="Detter J.C."/>
            <person name="Gilna P."/>
            <person name="Han C.S."/>
            <person name="Lucas S."/>
            <person name="Misra M."/>
            <person name="Myers G.L."/>
            <person name="Richardson P."/>
            <person name="Tapia R."/>
            <person name="Thayer N."/>
            <person name="Thompson L.S."/>
            <person name="Brettin T.S."/>
            <person name="Henrissat B."/>
            <person name="Wilson D.B."/>
            <person name="McBride M.J."/>
        </authorList>
    </citation>
    <scope>NUCLEOTIDE SEQUENCE [LARGE SCALE GENOMIC DNA]</scope>
    <source>
        <strain evidence="5">ATCC 33406 / DSM 1761 / CIP 103989 / NBRC 15051 / NCIMB 9469 / D465</strain>
    </source>
</reference>